<evidence type="ECO:0000313" key="3">
    <source>
        <dbReference type="EMBL" id="MFD2674451.1"/>
    </source>
</evidence>
<dbReference type="PANTHER" id="PTHR30008:SF0">
    <property type="entry name" value="EXODEOXYRIBONUCLEASE 7 LARGE SUBUNIT"/>
    <property type="match status" value="1"/>
</dbReference>
<feature type="domain" description="Exonuclease VII large subunit C-terminal" evidence="2">
    <location>
        <begin position="172"/>
        <end position="379"/>
    </location>
</feature>
<keyword evidence="1" id="KW-0812">Transmembrane</keyword>
<keyword evidence="1" id="KW-1133">Transmembrane helix</keyword>
<protein>
    <submittedName>
        <fullName evidence="3">Exodeoxyribonuclease VII large subunit</fullName>
    </submittedName>
</protein>
<dbReference type="PANTHER" id="PTHR30008">
    <property type="entry name" value="EXODEOXYRIBONUCLEASE 7 LARGE SUBUNIT"/>
    <property type="match status" value="1"/>
</dbReference>
<dbReference type="InterPro" id="IPR020579">
    <property type="entry name" value="Exonuc_VII_lsu_C"/>
</dbReference>
<dbReference type="RefSeq" id="WP_083524483.1">
    <property type="nucleotide sequence ID" value="NZ_JBHUNF010000002.1"/>
</dbReference>
<keyword evidence="4" id="KW-1185">Reference proteome</keyword>
<dbReference type="Pfam" id="PF02601">
    <property type="entry name" value="Exonuc_VII_L"/>
    <property type="match status" value="1"/>
</dbReference>
<accession>A0ABW5RIP2</accession>
<evidence type="ECO:0000259" key="2">
    <source>
        <dbReference type="Pfam" id="PF02601"/>
    </source>
</evidence>
<proteinExistence type="predicted"/>
<gene>
    <name evidence="3" type="ORF">ACFSUQ_03955</name>
</gene>
<sequence length="479" mass="53809">MTKLETLDSPDRFAQEPLLQVHTVRDLEKVLAGGLPARIAITGVLDISQPQTKFRKIFLPAGPGRSPDDREFQEIKCVTTYATRPTSSNRGLKHVAATATVRFTPQDLVQIVLEPDTVTRGKRNKYIEDFDTWLNRQYKEAQLTKSDIPESRSPKQAAMEAVREAIKAGGSIAWLGSERSEAFLDALGKPEQRYKTTTFNCPMQGPDCATEISNCLRSLTRDKHPVAIIARGGGTRSALAPFDDARMVDAIRSARERGILVVTAIGHARNFSLADAVADYQLAVPGDLRSVTNPYIQRKNKQDNDEKARLAAEIAKKDTDLKVLKSHIDEREKKHRTEQLVWIDRVNTANSEIDRLRGLCRSIFTHVLAQKYRRMIRVKTTFTVTLVALLIWQLWECINTHGTPFPTQRETPMAVGWLALFSAASLFLSIVIRERHALKRDQPHPAPNELLGKVHLARSSNSLRLAMQQFDSNVPLHES</sequence>
<dbReference type="EMBL" id="JBHUNF010000002">
    <property type="protein sequence ID" value="MFD2674451.1"/>
    <property type="molecule type" value="Genomic_DNA"/>
</dbReference>
<evidence type="ECO:0000313" key="4">
    <source>
        <dbReference type="Proteomes" id="UP001597453"/>
    </source>
</evidence>
<feature type="transmembrane region" description="Helical" evidence="1">
    <location>
        <begin position="415"/>
        <end position="432"/>
    </location>
</feature>
<reference evidence="4" key="1">
    <citation type="journal article" date="2019" name="Int. J. Syst. Evol. Microbiol.">
        <title>The Global Catalogue of Microorganisms (GCM) 10K type strain sequencing project: providing services to taxonomists for standard genome sequencing and annotation.</title>
        <authorList>
            <consortium name="The Broad Institute Genomics Platform"/>
            <consortium name="The Broad Institute Genome Sequencing Center for Infectious Disease"/>
            <person name="Wu L."/>
            <person name="Ma J."/>
        </authorList>
    </citation>
    <scope>NUCLEOTIDE SEQUENCE [LARGE SCALE GENOMIC DNA]</scope>
    <source>
        <strain evidence="4">TISTR 1511</strain>
    </source>
</reference>
<name>A0ABW5RIP2_9MICO</name>
<comment type="caution">
    <text evidence="3">The sequence shown here is derived from an EMBL/GenBank/DDBJ whole genome shotgun (WGS) entry which is preliminary data.</text>
</comment>
<organism evidence="3 4">
    <name type="scientific">Gulosibacter bifidus</name>
    <dbReference type="NCBI Taxonomy" id="272239"/>
    <lineage>
        <taxon>Bacteria</taxon>
        <taxon>Bacillati</taxon>
        <taxon>Actinomycetota</taxon>
        <taxon>Actinomycetes</taxon>
        <taxon>Micrococcales</taxon>
        <taxon>Microbacteriaceae</taxon>
        <taxon>Gulosibacter</taxon>
    </lineage>
</organism>
<dbReference type="Proteomes" id="UP001597453">
    <property type="component" value="Unassembled WGS sequence"/>
</dbReference>
<evidence type="ECO:0000256" key="1">
    <source>
        <dbReference type="SAM" id="Phobius"/>
    </source>
</evidence>
<keyword evidence="1" id="KW-0472">Membrane</keyword>
<dbReference type="InterPro" id="IPR003753">
    <property type="entry name" value="Exonuc_VII_L"/>
</dbReference>